<keyword evidence="2" id="KW-1185">Reference proteome</keyword>
<gene>
    <name evidence="1" type="ORF">BD410DRAFT_784940</name>
</gene>
<organism evidence="1 2">
    <name type="scientific">Rickenella mellea</name>
    <dbReference type="NCBI Taxonomy" id="50990"/>
    <lineage>
        <taxon>Eukaryota</taxon>
        <taxon>Fungi</taxon>
        <taxon>Dikarya</taxon>
        <taxon>Basidiomycota</taxon>
        <taxon>Agaricomycotina</taxon>
        <taxon>Agaricomycetes</taxon>
        <taxon>Hymenochaetales</taxon>
        <taxon>Rickenellaceae</taxon>
        <taxon>Rickenella</taxon>
    </lineage>
</organism>
<name>A0A4Y7QBR4_9AGAM</name>
<sequence>MRRAKSLEGGDQRLGSRPKVVKLWMGMKRNLSRLVSNNGRSHPNTTRNAKEPALVDEKGGFEGNAKVGKLWKTNIFGLSRRMNRPKDTQAKVVMKDSGASMNVARVNVETPAIEQPRTSPKPAVAQRSFLEQQESPKLQVQDSLPTTSAPVTVSKWEAARNAEVLAYRRKRELRRLEELARHEEEAIAAISAKIRTVEEPLQKIPSHEQTAVTADAEIRELKGVLRAWKGLKKEFGTPTATGSKKLLADSSYTLDRVSAGISKLEKDIVHHTARRNQVATRLPPELLSHVFQFAISHHLLPWENSTISYPWTNLKQFMHVCQYWRTVAENCPSLWTIISSTYPPGQLDTFLLRSGACPLRAELSLQANDRGLLNGVTVAKIIHNMPRVVALFLLVNSPMHSLPFVLSLLPIMAPAMERVYLVTLETRSLPASPFGSDLPSLKDVTIQSLQLSLETWKSSLFQGLSQLHLLDVTLPFEHLLDVLRACPNIELLTLKAMRNFTYPDASYMGVVRMPSLRMVDIDIASQKCAEALSCLVLPKDVCLLLHCLQYPITAPIQILPRNLLPPANTDDLSLTIDVIRDTWYTIQMDLCGKTKQEAVAGKDASVSFSADWLDESNVPMLRKAMQAVVTIISHPVIEHVTSLTFNLKWDKQGAISSATWTRILSLMPRLGTLTIRNGIRVLGALVDTELGLSETLLMSEADGPILCPGLNKLVFKEVRLSGTLFAANLESFLCRRRNRGHPLRELTFDNCYCEERPTLSAFKQCVEDVIWIGAQVKEVPIVPRVPQTSAYFHYVALTENATN</sequence>
<accession>A0A4Y7QBR4</accession>
<dbReference type="STRING" id="50990.A0A4Y7QBR4"/>
<dbReference type="AlphaFoldDB" id="A0A4Y7QBR4"/>
<dbReference type="Gene3D" id="1.20.1280.50">
    <property type="match status" value="1"/>
</dbReference>
<dbReference type="OrthoDB" id="2777543at2759"/>
<proteinExistence type="predicted"/>
<dbReference type="VEuPathDB" id="FungiDB:BD410DRAFT_784940"/>
<evidence type="ECO:0000313" key="2">
    <source>
        <dbReference type="Proteomes" id="UP000294933"/>
    </source>
</evidence>
<dbReference type="Proteomes" id="UP000294933">
    <property type="component" value="Unassembled WGS sequence"/>
</dbReference>
<dbReference type="EMBL" id="ML170164">
    <property type="protein sequence ID" value="TDL25117.1"/>
    <property type="molecule type" value="Genomic_DNA"/>
</dbReference>
<reference evidence="1 2" key="1">
    <citation type="submission" date="2018-06" db="EMBL/GenBank/DDBJ databases">
        <title>A transcriptomic atlas of mushroom development highlights an independent origin of complex multicellularity.</title>
        <authorList>
            <consortium name="DOE Joint Genome Institute"/>
            <person name="Krizsan K."/>
            <person name="Almasi E."/>
            <person name="Merenyi Z."/>
            <person name="Sahu N."/>
            <person name="Viragh M."/>
            <person name="Koszo T."/>
            <person name="Mondo S."/>
            <person name="Kiss B."/>
            <person name="Balint B."/>
            <person name="Kues U."/>
            <person name="Barry K."/>
            <person name="Hegedus J.C."/>
            <person name="Henrissat B."/>
            <person name="Johnson J."/>
            <person name="Lipzen A."/>
            <person name="Ohm R."/>
            <person name="Nagy I."/>
            <person name="Pangilinan J."/>
            <person name="Yan J."/>
            <person name="Xiong Y."/>
            <person name="Grigoriev I.V."/>
            <person name="Hibbett D.S."/>
            <person name="Nagy L.G."/>
        </authorList>
    </citation>
    <scope>NUCLEOTIDE SEQUENCE [LARGE SCALE GENOMIC DNA]</scope>
    <source>
        <strain evidence="1 2">SZMC22713</strain>
    </source>
</reference>
<evidence type="ECO:0000313" key="1">
    <source>
        <dbReference type="EMBL" id="TDL25117.1"/>
    </source>
</evidence>
<protein>
    <submittedName>
        <fullName evidence="1">Uncharacterized protein</fullName>
    </submittedName>
</protein>